<protein>
    <submittedName>
        <fullName evidence="1">Uncharacterized protein</fullName>
    </submittedName>
</protein>
<evidence type="ECO:0000313" key="2">
    <source>
        <dbReference type="Proteomes" id="UP001268819"/>
    </source>
</evidence>
<sequence length="58" mass="6339">MAMLVGAVFSGLSALSVEDVEDAGDVIVVRASTRGNEVDNLRHRHARSSTSEREWTPR</sequence>
<evidence type="ECO:0000313" key="1">
    <source>
        <dbReference type="EMBL" id="MDR6594491.1"/>
    </source>
</evidence>
<keyword evidence="2" id="KW-1185">Reference proteome</keyword>
<reference evidence="1 2" key="1">
    <citation type="submission" date="2023-07" db="EMBL/GenBank/DDBJ databases">
        <title>Sequencing the genomes of 1000 actinobacteria strains.</title>
        <authorList>
            <person name="Klenk H.-P."/>
        </authorList>
    </citation>
    <scope>NUCLEOTIDE SEQUENCE [LARGE SCALE GENOMIC DNA]</scope>
    <source>
        <strain evidence="1 2">DSM 43749</strain>
    </source>
</reference>
<dbReference type="EMBL" id="JAVDSG010000001">
    <property type="protein sequence ID" value="MDR6594491.1"/>
    <property type="molecule type" value="Genomic_DNA"/>
</dbReference>
<accession>A0ABU1PV51</accession>
<proteinExistence type="predicted"/>
<organism evidence="1 2">
    <name type="scientific">Saccharothrix longispora</name>
    <dbReference type="NCBI Taxonomy" id="33920"/>
    <lineage>
        <taxon>Bacteria</taxon>
        <taxon>Bacillati</taxon>
        <taxon>Actinomycetota</taxon>
        <taxon>Actinomycetes</taxon>
        <taxon>Pseudonocardiales</taxon>
        <taxon>Pseudonocardiaceae</taxon>
        <taxon>Saccharothrix</taxon>
    </lineage>
</organism>
<dbReference type="Proteomes" id="UP001268819">
    <property type="component" value="Unassembled WGS sequence"/>
</dbReference>
<dbReference type="RefSeq" id="WP_310307493.1">
    <property type="nucleotide sequence ID" value="NZ_BAAAXB010000001.1"/>
</dbReference>
<gene>
    <name evidence="1" type="ORF">J2S66_002875</name>
</gene>
<comment type="caution">
    <text evidence="1">The sequence shown here is derived from an EMBL/GenBank/DDBJ whole genome shotgun (WGS) entry which is preliminary data.</text>
</comment>
<name>A0ABU1PV51_9PSEU</name>